<comment type="caution">
    <text evidence="1">The sequence shown here is derived from an EMBL/GenBank/DDBJ whole genome shotgun (WGS) entry which is preliminary data.</text>
</comment>
<dbReference type="EMBL" id="JAZDQP010000006">
    <property type="protein sequence ID" value="MEE1866682.1"/>
    <property type="molecule type" value="Genomic_DNA"/>
</dbReference>
<dbReference type="AlphaFoldDB" id="A0AB35WTG2"/>
<keyword evidence="2" id="KW-1185">Reference proteome</keyword>
<dbReference type="InterPro" id="IPR018697">
    <property type="entry name" value="DUF2199"/>
</dbReference>
<gene>
    <name evidence="1" type="ORF">V0R53_09765</name>
</gene>
<accession>A0AB35WTG2</accession>
<evidence type="ECO:0000313" key="1">
    <source>
        <dbReference type="EMBL" id="MEE1866682.1"/>
    </source>
</evidence>
<sequence>MICNECGKEHASDDIELVFLRPDPVATLSAEIRAAGVQESSDLCILKAERFFVRATLPLPVLQRDEPYSIGVWVELIQPDFERIYELWDNPDQSSEPPFAVSLANAIPTFGDTNGLHAQLQLTGPTTRPKVYLTLSDHPLAVEQTSGISIHRAHEYSVLANG</sequence>
<organism evidence="1 2">
    <name type="scientific">Pseudomonas auratipiscis</name>
    <dbReference type="NCBI Taxonomy" id="3115853"/>
    <lineage>
        <taxon>Bacteria</taxon>
        <taxon>Pseudomonadati</taxon>
        <taxon>Pseudomonadota</taxon>
        <taxon>Gammaproteobacteria</taxon>
        <taxon>Pseudomonadales</taxon>
        <taxon>Pseudomonadaceae</taxon>
        <taxon>Pseudomonas</taxon>
    </lineage>
</organism>
<dbReference type="RefSeq" id="WP_330079392.1">
    <property type="nucleotide sequence ID" value="NZ_JAZDCU010000009.1"/>
</dbReference>
<dbReference type="Proteomes" id="UP001307839">
    <property type="component" value="Unassembled WGS sequence"/>
</dbReference>
<evidence type="ECO:0000313" key="2">
    <source>
        <dbReference type="Proteomes" id="UP001307839"/>
    </source>
</evidence>
<name>A0AB35WTG2_9PSED</name>
<proteinExistence type="predicted"/>
<protein>
    <submittedName>
        <fullName evidence="1">DUF2199 domain-containing protein</fullName>
    </submittedName>
</protein>
<reference evidence="1 2" key="1">
    <citation type="submission" date="2024-01" db="EMBL/GenBank/DDBJ databases">
        <title>Unpublished Manusciprt.</title>
        <authorList>
            <person name="Duman M."/>
            <person name="Valdes E.G."/>
            <person name="Ajmi N."/>
            <person name="Altun S."/>
            <person name="Saticioglu I.B."/>
        </authorList>
    </citation>
    <scope>NUCLEOTIDE SEQUENCE [LARGE SCALE GENOMIC DNA]</scope>
    <source>
        <strain evidence="1 2">120P</strain>
    </source>
</reference>
<dbReference type="Pfam" id="PF09965">
    <property type="entry name" value="DUF2199"/>
    <property type="match status" value="1"/>
</dbReference>